<protein>
    <submittedName>
        <fullName evidence="2">Uncharacterized protein</fullName>
    </submittedName>
</protein>
<dbReference type="Proteomes" id="UP000249390">
    <property type="component" value="Unassembled WGS sequence"/>
</dbReference>
<proteinExistence type="predicted"/>
<keyword evidence="3" id="KW-1185">Reference proteome</keyword>
<evidence type="ECO:0000313" key="2">
    <source>
        <dbReference type="EMBL" id="RAL43291.1"/>
    </source>
</evidence>
<evidence type="ECO:0000256" key="1">
    <source>
        <dbReference type="SAM" id="MobiDB-lite"/>
    </source>
</evidence>
<feature type="compositionally biased region" description="Polar residues" evidence="1">
    <location>
        <begin position="12"/>
        <end position="25"/>
    </location>
</feature>
<comment type="caution">
    <text evidence="2">The sequence shown here is derived from an EMBL/GenBank/DDBJ whole genome shotgun (WGS) entry which is preliminary data.</text>
</comment>
<accession>A0A328DGH2</accession>
<name>A0A328DGH2_9ASTE</name>
<reference evidence="2 3" key="1">
    <citation type="submission" date="2018-06" db="EMBL/GenBank/DDBJ databases">
        <title>The Genome of Cuscuta australis (Dodder) Provides Insight into the Evolution of Plant Parasitism.</title>
        <authorList>
            <person name="Liu H."/>
        </authorList>
    </citation>
    <scope>NUCLEOTIDE SEQUENCE [LARGE SCALE GENOMIC DNA]</scope>
    <source>
        <strain evidence="3">cv. Yunnan</strain>
        <tissue evidence="2">Vines</tissue>
    </source>
</reference>
<feature type="region of interest" description="Disordered" evidence="1">
    <location>
        <begin position="1"/>
        <end position="83"/>
    </location>
</feature>
<sequence>MCGNGELAKSPKWQNDHLNSFTQHCLTGPEKEDPSSPAAPEKTVRDSNNAGEGPARAGGGDQVELGHGDGEFESPLSREFALI</sequence>
<organism evidence="2 3">
    <name type="scientific">Cuscuta australis</name>
    <dbReference type="NCBI Taxonomy" id="267555"/>
    <lineage>
        <taxon>Eukaryota</taxon>
        <taxon>Viridiplantae</taxon>
        <taxon>Streptophyta</taxon>
        <taxon>Embryophyta</taxon>
        <taxon>Tracheophyta</taxon>
        <taxon>Spermatophyta</taxon>
        <taxon>Magnoliopsida</taxon>
        <taxon>eudicotyledons</taxon>
        <taxon>Gunneridae</taxon>
        <taxon>Pentapetalae</taxon>
        <taxon>asterids</taxon>
        <taxon>lamiids</taxon>
        <taxon>Solanales</taxon>
        <taxon>Convolvulaceae</taxon>
        <taxon>Cuscuteae</taxon>
        <taxon>Cuscuta</taxon>
        <taxon>Cuscuta subgen. Grammica</taxon>
        <taxon>Cuscuta sect. Cleistogrammica</taxon>
    </lineage>
</organism>
<gene>
    <name evidence="2" type="ORF">DM860_012432</name>
</gene>
<evidence type="ECO:0000313" key="3">
    <source>
        <dbReference type="Proteomes" id="UP000249390"/>
    </source>
</evidence>
<dbReference type="EMBL" id="NQVE01000156">
    <property type="protein sequence ID" value="RAL43291.1"/>
    <property type="molecule type" value="Genomic_DNA"/>
</dbReference>
<dbReference type="AlphaFoldDB" id="A0A328DGH2"/>